<proteinExistence type="predicted"/>
<sequence>MILLELSFIMDKRKTGIALFITLMVIASIMSIIAVSFTYLEKVQKDAGRTSALIQANLLYGNTVEILKRFFPAESDNNDKLALIYTMPLILNEAKSGFSLNLTCQALMIGPPINWLDEKVTSTMPEKTTITKGVFESIIEIYDIKEPNELEELLLQEITGKYTQNRDYEPRLKQQKGIVSKEQFNKVLLHYALMYDDQKVLTIPWEKYFSFIHTTKDTKIDGNYLSPEFMSVAFDIPIEIVQDSWIVGESTLSTFLTENGISKTINNKIYANKALNAMHCKQTFVYQERQYRFKFNYIKGRSNNFEFNGQN</sequence>
<feature type="transmembrane region" description="Helical" evidence="1">
    <location>
        <begin position="17"/>
        <end position="40"/>
    </location>
</feature>
<dbReference type="AlphaFoldDB" id="A0A6S6TLA7"/>
<keyword evidence="1" id="KW-0472">Membrane</keyword>
<gene>
    <name evidence="2" type="ORF">HELGO_WM8970</name>
</gene>
<evidence type="ECO:0008006" key="3">
    <source>
        <dbReference type="Google" id="ProtNLM"/>
    </source>
</evidence>
<organism evidence="2">
    <name type="scientific">uncultured Sulfurovum sp</name>
    <dbReference type="NCBI Taxonomy" id="269237"/>
    <lineage>
        <taxon>Bacteria</taxon>
        <taxon>Pseudomonadati</taxon>
        <taxon>Campylobacterota</taxon>
        <taxon>Epsilonproteobacteria</taxon>
        <taxon>Campylobacterales</taxon>
        <taxon>Sulfurovaceae</taxon>
        <taxon>Sulfurovum</taxon>
        <taxon>environmental samples</taxon>
    </lineage>
</organism>
<keyword evidence="1" id="KW-0812">Transmembrane</keyword>
<keyword evidence="1" id="KW-1133">Transmembrane helix</keyword>
<protein>
    <recommendedName>
        <fullName evidence="3">Type II secretion system protein K</fullName>
    </recommendedName>
</protein>
<evidence type="ECO:0000256" key="1">
    <source>
        <dbReference type="SAM" id="Phobius"/>
    </source>
</evidence>
<dbReference type="EMBL" id="CACVAP010000100">
    <property type="protein sequence ID" value="CAA6821632.1"/>
    <property type="molecule type" value="Genomic_DNA"/>
</dbReference>
<accession>A0A6S6TLA7</accession>
<reference evidence="2" key="1">
    <citation type="submission" date="2020-01" db="EMBL/GenBank/DDBJ databases">
        <authorList>
            <person name="Meier V. D."/>
            <person name="Meier V D."/>
        </authorList>
    </citation>
    <scope>NUCLEOTIDE SEQUENCE</scope>
    <source>
        <strain evidence="2">HLG_WM_MAG_06</strain>
    </source>
</reference>
<name>A0A6S6TLA7_9BACT</name>
<evidence type="ECO:0000313" key="2">
    <source>
        <dbReference type="EMBL" id="CAA6821632.1"/>
    </source>
</evidence>